<dbReference type="EMBL" id="CAXDID020000002">
    <property type="protein sequence ID" value="CAL5971485.1"/>
    <property type="molecule type" value="Genomic_DNA"/>
</dbReference>
<reference evidence="2 3" key="1">
    <citation type="submission" date="2024-07" db="EMBL/GenBank/DDBJ databases">
        <authorList>
            <person name="Akdeniz Z."/>
        </authorList>
    </citation>
    <scope>NUCLEOTIDE SEQUENCE [LARGE SCALE GENOMIC DNA]</scope>
</reference>
<protein>
    <submittedName>
        <fullName evidence="2">Hypothetical_protein</fullName>
    </submittedName>
</protein>
<comment type="caution">
    <text evidence="2">The sequence shown here is derived from an EMBL/GenBank/DDBJ whole genome shotgun (WGS) entry which is preliminary data.</text>
</comment>
<sequence>MPWNCQDEIVDGARCLYIYHTHQHKNTYCQVDTVNVAHVLVQGFQFELFDLNSIDFQPKSLKIVNCTVDFARLRDFSILELLDCRVVNEVQMGRTPVVRKLVLRSFVDVKQLRNIQCNELILSSRLNSQSDSEPLVFGEPYKIDSTVFQNLIVDVSALKHLVSHVTFRDCTVVGIFDESYKAATTRFIGCAVDIQSIESLKTNVEYDNCRVAGTEENERKCSFALNQKQNYESQTPFDK</sequence>
<dbReference type="Proteomes" id="UP001642409">
    <property type="component" value="Unassembled WGS sequence"/>
</dbReference>
<accession>A0ABP1GH95</accession>
<gene>
    <name evidence="1" type="ORF">HINF_LOCUS1425</name>
    <name evidence="2" type="ORF">HINF_LOCUS1427</name>
</gene>
<keyword evidence="3" id="KW-1185">Reference proteome</keyword>
<evidence type="ECO:0000313" key="1">
    <source>
        <dbReference type="EMBL" id="CAL5971485.1"/>
    </source>
</evidence>
<name>A0ABP1GH95_9EUKA</name>
<organism evidence="2 3">
    <name type="scientific">Hexamita inflata</name>
    <dbReference type="NCBI Taxonomy" id="28002"/>
    <lineage>
        <taxon>Eukaryota</taxon>
        <taxon>Metamonada</taxon>
        <taxon>Diplomonadida</taxon>
        <taxon>Hexamitidae</taxon>
        <taxon>Hexamitinae</taxon>
        <taxon>Hexamita</taxon>
    </lineage>
</organism>
<dbReference type="EMBL" id="CAXDID020000002">
    <property type="protein sequence ID" value="CAL5971487.1"/>
    <property type="molecule type" value="Genomic_DNA"/>
</dbReference>
<evidence type="ECO:0000313" key="2">
    <source>
        <dbReference type="EMBL" id="CAL5971487.1"/>
    </source>
</evidence>
<proteinExistence type="predicted"/>
<evidence type="ECO:0000313" key="3">
    <source>
        <dbReference type="Proteomes" id="UP001642409"/>
    </source>
</evidence>